<dbReference type="Proteomes" id="UP000005384">
    <property type="component" value="Unassembled WGS sequence"/>
</dbReference>
<organism evidence="1 2">
    <name type="scientific">Hungatella hathewayi WAL-18680</name>
    <dbReference type="NCBI Taxonomy" id="742737"/>
    <lineage>
        <taxon>Bacteria</taxon>
        <taxon>Bacillati</taxon>
        <taxon>Bacillota</taxon>
        <taxon>Clostridia</taxon>
        <taxon>Lachnospirales</taxon>
        <taxon>Lachnospiraceae</taxon>
        <taxon>Hungatella</taxon>
    </lineage>
</organism>
<proteinExistence type="predicted"/>
<dbReference type="RefSeq" id="WP_006782951.1">
    <property type="nucleotide sequence ID" value="NZ_CP040506.1"/>
</dbReference>
<reference evidence="1 2" key="1">
    <citation type="submission" date="2011-08" db="EMBL/GenBank/DDBJ databases">
        <title>The Genome Sequence of Clostridium hathewayi WAL-18680.</title>
        <authorList>
            <consortium name="The Broad Institute Genome Sequencing Platform"/>
            <person name="Earl A."/>
            <person name="Ward D."/>
            <person name="Feldgarden M."/>
            <person name="Gevers D."/>
            <person name="Finegold S.M."/>
            <person name="Summanen P.H."/>
            <person name="Molitoris D.R."/>
            <person name="Song M."/>
            <person name="Daigneault M."/>
            <person name="Allen-Vercoe E."/>
            <person name="Young S.K."/>
            <person name="Zeng Q."/>
            <person name="Gargeya S."/>
            <person name="Fitzgerald M."/>
            <person name="Haas B."/>
            <person name="Abouelleil A."/>
            <person name="Alvarado L."/>
            <person name="Arachchi H.M."/>
            <person name="Berlin A."/>
            <person name="Brown A."/>
            <person name="Chapman S.B."/>
            <person name="Chen Z."/>
            <person name="Dunbar C."/>
            <person name="Freedman E."/>
            <person name="Gearin G."/>
            <person name="Gellesch M."/>
            <person name="Goldberg J."/>
            <person name="Griggs A."/>
            <person name="Gujja S."/>
            <person name="Heiman D."/>
            <person name="Howarth C."/>
            <person name="Larson L."/>
            <person name="Lui A."/>
            <person name="MacDonald P.J.P."/>
            <person name="Montmayeur A."/>
            <person name="Murphy C."/>
            <person name="Neiman D."/>
            <person name="Pearson M."/>
            <person name="Priest M."/>
            <person name="Roberts A."/>
            <person name="Saif S."/>
            <person name="Shea T."/>
            <person name="Shenoy N."/>
            <person name="Sisk P."/>
            <person name="Stolte C."/>
            <person name="Sykes S."/>
            <person name="Wortman J."/>
            <person name="Nusbaum C."/>
            <person name="Birren B."/>
        </authorList>
    </citation>
    <scope>NUCLEOTIDE SEQUENCE [LARGE SCALE GENOMIC DNA]</scope>
    <source>
        <strain evidence="1 2">WAL-18680</strain>
    </source>
</reference>
<evidence type="ECO:0008006" key="3">
    <source>
        <dbReference type="Google" id="ProtNLM"/>
    </source>
</evidence>
<protein>
    <recommendedName>
        <fullName evidence="3">DUF4127 domain-containing protein</fullName>
    </recommendedName>
</protein>
<dbReference type="PATRIC" id="fig|742737.3.peg.4948"/>
<gene>
    <name evidence="1" type="ORF">HMPREF9473_04963</name>
</gene>
<dbReference type="InterPro" id="IPR025394">
    <property type="entry name" value="DUF4127"/>
</dbReference>
<accession>G5IN85</accession>
<name>G5IN85_9FIRM</name>
<dbReference type="AlphaFoldDB" id="G5IN85"/>
<dbReference type="Pfam" id="PF13552">
    <property type="entry name" value="DUF4127"/>
    <property type="match status" value="1"/>
</dbReference>
<dbReference type="OrthoDB" id="9789552at2"/>
<dbReference type="HOGENOM" id="CLU_031189_0_0_9"/>
<sequence>MKHILYVPLDERPCNYLFPQMEIGVRDDITMKIPPRGLMGNKKTSADIDGIWEFVGREIGGCEAAVLSAELLFYGGLLPSRIHHLPKEWQGECVRRLEKLKSDYPAVKFYVFQLIMRTPRYNSGDEEPDYYELYGEKIFKRAYYLDKRERDGLSSQEEAELADLEAEIPSDCIHDYEWRRGYNLELNRLVLDLVERGIIDFLCIPQDDSCEYGYTAKDQKVIACELRRKRIQDRVLMYPGADEAGCTLTARAAAELLEIKPRIYPFYASTMGPQMIPLYEDRCMFESLKSHVMAAGGKIVPTPEEADFILAVNSPGKIMMESFHQEEADITYHSFRNLPWFVSEIADFVRKGKPVAVADCAYSNGGDLELLELLDSCGVLEHLVSYKGWNTHCNTLGSTLAQGVLAYGCGNNDIRLMQNLRYHLLDDGLYQSTVRQMVTEELSGMGLTYFNLKDRQDVAAALEEEQLARMWKKLFCNSFRDFGMPEIKVTHPWNRMFEIGLVLT</sequence>
<evidence type="ECO:0000313" key="2">
    <source>
        <dbReference type="Proteomes" id="UP000005384"/>
    </source>
</evidence>
<comment type="caution">
    <text evidence="1">The sequence shown here is derived from an EMBL/GenBank/DDBJ whole genome shotgun (WGS) entry which is preliminary data.</text>
</comment>
<keyword evidence="2" id="KW-1185">Reference proteome</keyword>
<dbReference type="EMBL" id="ADLN01000127">
    <property type="protein sequence ID" value="EHI57056.1"/>
    <property type="molecule type" value="Genomic_DNA"/>
</dbReference>
<evidence type="ECO:0000313" key="1">
    <source>
        <dbReference type="EMBL" id="EHI57056.1"/>
    </source>
</evidence>